<reference evidence="2" key="1">
    <citation type="journal article" date="2020" name="Stud. Mycol.">
        <title>101 Dothideomycetes genomes: a test case for predicting lifestyles and emergence of pathogens.</title>
        <authorList>
            <person name="Haridas S."/>
            <person name="Albert R."/>
            <person name="Binder M."/>
            <person name="Bloem J."/>
            <person name="Labutti K."/>
            <person name="Salamov A."/>
            <person name="Andreopoulos B."/>
            <person name="Baker S."/>
            <person name="Barry K."/>
            <person name="Bills G."/>
            <person name="Bluhm B."/>
            <person name="Cannon C."/>
            <person name="Castanera R."/>
            <person name="Culley D."/>
            <person name="Daum C."/>
            <person name="Ezra D."/>
            <person name="Gonzalez J."/>
            <person name="Henrissat B."/>
            <person name="Kuo A."/>
            <person name="Liang C."/>
            <person name="Lipzen A."/>
            <person name="Lutzoni F."/>
            <person name="Magnuson J."/>
            <person name="Mondo S."/>
            <person name="Nolan M."/>
            <person name="Ohm R."/>
            <person name="Pangilinan J."/>
            <person name="Park H.-J."/>
            <person name="Ramirez L."/>
            <person name="Alfaro M."/>
            <person name="Sun H."/>
            <person name="Tritt A."/>
            <person name="Yoshinaga Y."/>
            <person name="Zwiers L.-H."/>
            <person name="Turgeon B."/>
            <person name="Goodwin S."/>
            <person name="Spatafora J."/>
            <person name="Crous P."/>
            <person name="Grigoriev I."/>
        </authorList>
    </citation>
    <scope>NUCLEOTIDE SEQUENCE</scope>
    <source>
        <strain evidence="2">CBS 121167</strain>
    </source>
</reference>
<sequence>MVRSAPSQLVSAHVLKTNMYYGYSYPVDVGEVPSSISDLGDASHLREYLERHAGSSVLSSTMSDSGDASHLGYFWESLRRIIGVSPIQSSTGSGPDLQGPVPTAESSDVSNSESSLEGAASESNPESDSGSSIPQPLKSEVEAEKEEKQEDDKQEDDKQEEDTQGPLSQENSEQEVEVEEDTSETPQSEILYSHTYHNFCGIVEILPADQAYAAAMAEYTPAAWSRMPFWISRCKSTVGVAWKDACPADNRNVNNGPALTWHSTTTHVQQKVEESSLVMLKAVEIAARLVRVQCLARFAEGTILRPDMAPIPDLGYGTAWRPKTCVIYTDCKETVLGMKEFSWGNIQHSRHGNHICKIRGLIDKIKSLGVNVKICWVDPAWSVEGLKNAANVAKRLAEDNTRAPPPLDEDVLEPRYTIMNVRQFKGQ</sequence>
<dbReference type="EMBL" id="ML995488">
    <property type="protein sequence ID" value="KAF2140959.1"/>
    <property type="molecule type" value="Genomic_DNA"/>
</dbReference>
<organism evidence="2 3">
    <name type="scientific">Aplosporella prunicola CBS 121167</name>
    <dbReference type="NCBI Taxonomy" id="1176127"/>
    <lineage>
        <taxon>Eukaryota</taxon>
        <taxon>Fungi</taxon>
        <taxon>Dikarya</taxon>
        <taxon>Ascomycota</taxon>
        <taxon>Pezizomycotina</taxon>
        <taxon>Dothideomycetes</taxon>
        <taxon>Dothideomycetes incertae sedis</taxon>
        <taxon>Botryosphaeriales</taxon>
        <taxon>Aplosporellaceae</taxon>
        <taxon>Aplosporella</taxon>
    </lineage>
</organism>
<evidence type="ECO:0000256" key="1">
    <source>
        <dbReference type="SAM" id="MobiDB-lite"/>
    </source>
</evidence>
<name>A0A6A6B9T0_9PEZI</name>
<dbReference type="GeneID" id="54302692"/>
<protein>
    <submittedName>
        <fullName evidence="2">Uncharacterized protein</fullName>
    </submittedName>
</protein>
<dbReference type="Proteomes" id="UP000799438">
    <property type="component" value="Unassembled WGS sequence"/>
</dbReference>
<feature type="compositionally biased region" description="Acidic residues" evidence="1">
    <location>
        <begin position="172"/>
        <end position="183"/>
    </location>
</feature>
<feature type="compositionally biased region" description="Acidic residues" evidence="1">
    <location>
        <begin position="152"/>
        <end position="163"/>
    </location>
</feature>
<dbReference type="AlphaFoldDB" id="A0A6A6B9T0"/>
<proteinExistence type="predicted"/>
<dbReference type="RefSeq" id="XP_033396672.1">
    <property type="nucleotide sequence ID" value="XM_033545194.1"/>
</dbReference>
<accession>A0A6A6B9T0</accession>
<gene>
    <name evidence="2" type="ORF">K452DRAFT_334472</name>
</gene>
<keyword evidence="3" id="KW-1185">Reference proteome</keyword>
<evidence type="ECO:0000313" key="2">
    <source>
        <dbReference type="EMBL" id="KAF2140959.1"/>
    </source>
</evidence>
<feature type="region of interest" description="Disordered" evidence="1">
    <location>
        <begin position="86"/>
        <end position="187"/>
    </location>
</feature>
<evidence type="ECO:0000313" key="3">
    <source>
        <dbReference type="Proteomes" id="UP000799438"/>
    </source>
</evidence>
<feature type="compositionally biased region" description="Low complexity" evidence="1">
    <location>
        <begin position="105"/>
        <end position="132"/>
    </location>
</feature>
<feature type="compositionally biased region" description="Basic and acidic residues" evidence="1">
    <location>
        <begin position="139"/>
        <end position="151"/>
    </location>
</feature>